<sequence length="332" mass="38647">MNIFIWSLSLTIIILSYFFISFNNIQFYKYNNSSLTSLPFIDLPHFNYNGKCGELFQYPPNSPRDLIAYSHAHSPLWNIQQFEIEQTLTIMRASLPNVTAVVFTVGEIPLEFSNLMKRFNVIEVPGDIKYENWNGVNARIPLVLEYLKSHQSQYDRVIWSDLRDVFYFTDIFKTFSTNDLYWLAESTGTKNFTFYNRYPHFAWMLNFKGKKMTKKFMENGNVGLNGGLGMGGIHKMIQFITKWNDLIELEYVSKWGYDQTLLNLLTLDEFVMNNLHLIIEKCTQRMCFIPDQLSINNNIAYYPSGCSPIVTHKGVPDSWRSVNGSVVVPEDK</sequence>
<evidence type="ECO:0000313" key="2">
    <source>
        <dbReference type="EMBL" id="EDR24531.1"/>
    </source>
</evidence>
<dbReference type="GeneID" id="5884222"/>
<organism evidence="3">
    <name type="scientific">Entamoeba dispar (strain ATCC PRA-260 / SAW760)</name>
    <dbReference type="NCBI Taxonomy" id="370354"/>
    <lineage>
        <taxon>Eukaryota</taxon>
        <taxon>Amoebozoa</taxon>
        <taxon>Evosea</taxon>
        <taxon>Archamoebae</taxon>
        <taxon>Mastigamoebida</taxon>
        <taxon>Entamoebidae</taxon>
        <taxon>Entamoeba</taxon>
    </lineage>
</organism>
<dbReference type="Proteomes" id="UP000008076">
    <property type="component" value="Unassembled WGS sequence"/>
</dbReference>
<dbReference type="AlphaFoldDB" id="B0ELQ7"/>
<reference evidence="3" key="1">
    <citation type="submission" date="2007-12" db="EMBL/GenBank/DDBJ databases">
        <title>Annotation of Entamoeba dispar SAW760.</title>
        <authorList>
            <person name="Lorenzi H."/>
            <person name="Inman J."/>
            <person name="Schobel S."/>
            <person name="Amedeo P."/>
            <person name="Caler E."/>
        </authorList>
    </citation>
    <scope>NUCLEOTIDE SEQUENCE [LARGE SCALE GENOMIC DNA]</scope>
    <source>
        <strain evidence="3">ATCC PRA-260 / SAW760</strain>
    </source>
</reference>
<dbReference type="OMA" id="SYFFISF"/>
<keyword evidence="1" id="KW-0812">Transmembrane</keyword>
<feature type="transmembrane region" description="Helical" evidence="1">
    <location>
        <begin position="6"/>
        <end position="25"/>
    </location>
</feature>
<accession>B0ELQ7</accession>
<dbReference type="OrthoDB" id="27011at2759"/>
<keyword evidence="1" id="KW-0472">Membrane</keyword>
<name>B0ELQ7_ENTDS</name>
<evidence type="ECO:0000313" key="3">
    <source>
        <dbReference type="Proteomes" id="UP000008076"/>
    </source>
</evidence>
<proteinExistence type="predicted"/>
<keyword evidence="3" id="KW-1185">Reference proteome</keyword>
<evidence type="ECO:0000256" key="1">
    <source>
        <dbReference type="SAM" id="Phobius"/>
    </source>
</evidence>
<protein>
    <submittedName>
        <fullName evidence="2">Uncharacterized protein</fullName>
    </submittedName>
</protein>
<gene>
    <name evidence="2" type="ORF">EDI_079980</name>
</gene>
<dbReference type="EMBL" id="DS549907">
    <property type="protein sequence ID" value="EDR24531.1"/>
    <property type="molecule type" value="Genomic_DNA"/>
</dbReference>
<dbReference type="KEGG" id="edi:EDI_079980"/>
<dbReference type="VEuPathDB" id="AmoebaDB:EDI_079980"/>
<dbReference type="eggNOG" id="ENOG502RCMJ">
    <property type="taxonomic scope" value="Eukaryota"/>
</dbReference>
<dbReference type="RefSeq" id="XP_001739093.1">
    <property type="nucleotide sequence ID" value="XM_001739041.1"/>
</dbReference>
<keyword evidence="1" id="KW-1133">Transmembrane helix</keyword>